<dbReference type="SUPFAM" id="SSF47576">
    <property type="entry name" value="Calponin-homology domain, CH-domain"/>
    <property type="match status" value="1"/>
</dbReference>
<evidence type="ECO:0000259" key="7">
    <source>
        <dbReference type="PROSITE" id="PS51460"/>
    </source>
</evidence>
<dbReference type="InterPro" id="IPR003108">
    <property type="entry name" value="GAR_dom"/>
</dbReference>
<feature type="region of interest" description="Disordered" evidence="5">
    <location>
        <begin position="3066"/>
        <end position="3086"/>
    </location>
</feature>
<dbReference type="OrthoDB" id="10017054at2759"/>
<feature type="coiled-coil region" evidence="4">
    <location>
        <begin position="1675"/>
        <end position="1702"/>
    </location>
</feature>
<feature type="coiled-coil region" evidence="4">
    <location>
        <begin position="804"/>
        <end position="831"/>
    </location>
</feature>
<dbReference type="GO" id="GO:0005856">
    <property type="term" value="C:cytoskeleton"/>
    <property type="evidence" value="ECO:0007669"/>
    <property type="project" value="UniProtKB-SubCell"/>
</dbReference>
<keyword evidence="4" id="KW-0175">Coiled coil</keyword>
<feature type="compositionally biased region" description="Polar residues" evidence="5">
    <location>
        <begin position="3123"/>
        <end position="3132"/>
    </location>
</feature>
<comment type="subcellular location">
    <subcellularLocation>
        <location evidence="1">Cytoplasm</location>
        <location evidence="1">Cytoskeleton</location>
    </subcellularLocation>
</comment>
<dbReference type="SUPFAM" id="SSF143575">
    <property type="entry name" value="GAS2 domain-like"/>
    <property type="match status" value="1"/>
</dbReference>
<evidence type="ECO:0000256" key="2">
    <source>
        <dbReference type="ARBA" id="ARBA00022490"/>
    </source>
</evidence>
<keyword evidence="2" id="KW-0963">Cytoplasm</keyword>
<feature type="coiled-coil region" evidence="4">
    <location>
        <begin position="2180"/>
        <end position="2227"/>
    </location>
</feature>
<dbReference type="Gene3D" id="3.30.920.20">
    <property type="entry name" value="Gas2-like domain"/>
    <property type="match status" value="1"/>
</dbReference>
<accession>A0A086TL45</accession>
<dbReference type="Pfam" id="PF02187">
    <property type="entry name" value="GAS2"/>
    <property type="match status" value="1"/>
</dbReference>
<feature type="compositionally biased region" description="Polar residues" evidence="5">
    <location>
        <begin position="3225"/>
        <end position="3255"/>
    </location>
</feature>
<proteinExistence type="predicted"/>
<evidence type="ECO:0000256" key="4">
    <source>
        <dbReference type="SAM" id="Coils"/>
    </source>
</evidence>
<feature type="compositionally biased region" description="Polar residues" evidence="5">
    <location>
        <begin position="2883"/>
        <end position="2900"/>
    </location>
</feature>
<organism evidence="8 9">
    <name type="scientific">Podila verticillata NRRL 6337</name>
    <dbReference type="NCBI Taxonomy" id="1069443"/>
    <lineage>
        <taxon>Eukaryota</taxon>
        <taxon>Fungi</taxon>
        <taxon>Fungi incertae sedis</taxon>
        <taxon>Mucoromycota</taxon>
        <taxon>Mortierellomycotina</taxon>
        <taxon>Mortierellomycetes</taxon>
        <taxon>Mortierellales</taxon>
        <taxon>Mortierellaceae</taxon>
        <taxon>Podila</taxon>
    </lineage>
</organism>
<dbReference type="GO" id="GO:0008017">
    <property type="term" value="F:microtubule binding"/>
    <property type="evidence" value="ECO:0007669"/>
    <property type="project" value="InterPro"/>
</dbReference>
<evidence type="ECO:0000256" key="3">
    <source>
        <dbReference type="ARBA" id="ARBA00023212"/>
    </source>
</evidence>
<evidence type="ECO:0000259" key="6">
    <source>
        <dbReference type="PROSITE" id="PS50021"/>
    </source>
</evidence>
<feature type="region of interest" description="Disordered" evidence="5">
    <location>
        <begin position="27"/>
        <end position="50"/>
    </location>
</feature>
<feature type="coiled-coil region" evidence="4">
    <location>
        <begin position="1302"/>
        <end position="1339"/>
    </location>
</feature>
<feature type="region of interest" description="Disordered" evidence="5">
    <location>
        <begin position="1990"/>
        <end position="2022"/>
    </location>
</feature>
<evidence type="ECO:0000256" key="1">
    <source>
        <dbReference type="ARBA" id="ARBA00004245"/>
    </source>
</evidence>
<gene>
    <name evidence="8" type="ORF">MVEG_12064</name>
</gene>
<keyword evidence="3" id="KW-0206">Cytoskeleton</keyword>
<reference evidence="8 9" key="1">
    <citation type="submission" date="2011-02" db="EMBL/GenBank/DDBJ databases">
        <title>The Genome Sequence of Mortierella verticillata NRRL 6337.</title>
        <authorList>
            <consortium name="The Broad Institute Genome Sequencing Platform"/>
            <person name="Russ C."/>
            <person name="Cuomo C."/>
            <person name="Burger G."/>
            <person name="Gray M.W."/>
            <person name="Holland P.W.H."/>
            <person name="King N."/>
            <person name="Lang F.B.F."/>
            <person name="Roger A.J."/>
            <person name="Ruiz-Trillo I."/>
            <person name="Young S.K."/>
            <person name="Zeng Q."/>
            <person name="Gargeya S."/>
            <person name="Alvarado L."/>
            <person name="Berlin A."/>
            <person name="Chapman S.B."/>
            <person name="Chen Z."/>
            <person name="Freedman E."/>
            <person name="Gellesch M."/>
            <person name="Goldberg J."/>
            <person name="Griggs A."/>
            <person name="Gujja S."/>
            <person name="Heilman E."/>
            <person name="Heiman D."/>
            <person name="Howarth C."/>
            <person name="Mehta T."/>
            <person name="Neiman D."/>
            <person name="Pearson M."/>
            <person name="Roberts A."/>
            <person name="Saif S."/>
            <person name="Shea T."/>
            <person name="Shenoy N."/>
            <person name="Sisk P."/>
            <person name="Stolte C."/>
            <person name="Sykes S."/>
            <person name="White J."/>
            <person name="Yandava C."/>
            <person name="Haas B."/>
            <person name="Nusbaum C."/>
            <person name="Birren B."/>
        </authorList>
    </citation>
    <scope>NUCLEOTIDE SEQUENCE [LARGE SCALE GENOMIC DNA]</scope>
    <source>
        <strain evidence="8 9">NRRL 6337</strain>
    </source>
</reference>
<dbReference type="PROSITE" id="PS50021">
    <property type="entry name" value="CH"/>
    <property type="match status" value="2"/>
</dbReference>
<dbReference type="PANTHER" id="PTHR11915">
    <property type="entry name" value="SPECTRIN/FILAMIN RELATED CYTOSKELETAL PROTEIN"/>
    <property type="match status" value="1"/>
</dbReference>
<feature type="region of interest" description="Disordered" evidence="5">
    <location>
        <begin position="382"/>
        <end position="410"/>
    </location>
</feature>
<feature type="region of interest" description="Disordered" evidence="5">
    <location>
        <begin position="2734"/>
        <end position="2760"/>
    </location>
</feature>
<feature type="region of interest" description="Disordered" evidence="5">
    <location>
        <begin position="2852"/>
        <end position="2969"/>
    </location>
</feature>
<dbReference type="InterPro" id="IPR036534">
    <property type="entry name" value="GAR_dom_sf"/>
</dbReference>
<dbReference type="EMBL" id="KN042431">
    <property type="protein sequence ID" value="KFH62672.1"/>
    <property type="molecule type" value="Genomic_DNA"/>
</dbReference>
<feature type="compositionally biased region" description="Polar residues" evidence="5">
    <location>
        <begin position="2922"/>
        <end position="2945"/>
    </location>
</feature>
<dbReference type="SMART" id="SM00033">
    <property type="entry name" value="CH"/>
    <property type="match status" value="2"/>
</dbReference>
<dbReference type="Pfam" id="PF00307">
    <property type="entry name" value="CH"/>
    <property type="match status" value="2"/>
</dbReference>
<keyword evidence="9" id="KW-1185">Reference proteome</keyword>
<feature type="region of interest" description="Disordered" evidence="5">
    <location>
        <begin position="3103"/>
        <end position="3140"/>
    </location>
</feature>
<feature type="compositionally biased region" description="Basic and acidic residues" evidence="5">
    <location>
        <begin position="396"/>
        <end position="410"/>
    </location>
</feature>
<dbReference type="Gene3D" id="1.10.418.10">
    <property type="entry name" value="Calponin-like domain"/>
    <property type="match status" value="2"/>
</dbReference>
<feature type="domain" description="Calponin-homology (CH)" evidence="6">
    <location>
        <begin position="241"/>
        <end position="357"/>
    </location>
</feature>
<feature type="domain" description="GAR" evidence="7">
    <location>
        <begin position="3103"/>
        <end position="3187"/>
    </location>
</feature>
<dbReference type="InterPro" id="IPR036872">
    <property type="entry name" value="CH_dom_sf"/>
</dbReference>
<feature type="region of interest" description="Disordered" evidence="5">
    <location>
        <begin position="3221"/>
        <end position="3262"/>
    </location>
</feature>
<evidence type="ECO:0000256" key="5">
    <source>
        <dbReference type="SAM" id="MobiDB-lite"/>
    </source>
</evidence>
<feature type="compositionally biased region" description="Polar residues" evidence="5">
    <location>
        <begin position="472"/>
        <end position="483"/>
    </location>
</feature>
<evidence type="ECO:0008006" key="10">
    <source>
        <dbReference type="Google" id="ProtNLM"/>
    </source>
</evidence>
<feature type="compositionally biased region" description="Basic and acidic residues" evidence="5">
    <location>
        <begin position="2734"/>
        <end position="2743"/>
    </location>
</feature>
<feature type="compositionally biased region" description="Basic and acidic residues" evidence="5">
    <location>
        <begin position="459"/>
        <end position="468"/>
    </location>
</feature>
<dbReference type="Proteomes" id="UP000243308">
    <property type="component" value="Unassembled WGS sequence"/>
</dbReference>
<feature type="compositionally biased region" description="Polar residues" evidence="5">
    <location>
        <begin position="2005"/>
        <end position="2022"/>
    </location>
</feature>
<feature type="coiled-coil region" evidence="4">
    <location>
        <begin position="637"/>
        <end position="664"/>
    </location>
</feature>
<feature type="region of interest" description="Disordered" evidence="5">
    <location>
        <begin position="434"/>
        <end position="503"/>
    </location>
</feature>
<protein>
    <recommendedName>
        <fullName evidence="10">Calponin-homology (CH) domain-containing protein</fullName>
    </recommendedName>
</protein>
<evidence type="ECO:0000313" key="9">
    <source>
        <dbReference type="Proteomes" id="UP000243308"/>
    </source>
</evidence>
<dbReference type="InterPro" id="IPR001715">
    <property type="entry name" value="CH_dom"/>
</dbReference>
<dbReference type="PROSITE" id="PS51460">
    <property type="entry name" value="GAR"/>
    <property type="match status" value="1"/>
</dbReference>
<feature type="domain" description="Calponin-homology (CH)" evidence="6">
    <location>
        <begin position="90"/>
        <end position="195"/>
    </location>
</feature>
<sequence length="3293" mass="368833">MSWLLKSKRLQSAGNNTTGIYSLGSNSNSSGSSFTNNNHNTGNGSSSNLLNNAPSHSLFLHQHLSSSNNLHHHLDAGEDMVRQFAASQLDTQKTAFMRWVNVQLANTPYTPMAAIEKDLRDGKRLIGLLEAVSKEPLKPERGNMRIHQMANVSKALAFLEKRTDDTLGTIGNEDIVDGNIKLTLGLVWIIIYRFQIQQIANNMAELYPILAEDMMDGEDSATTTTATTTAKGKKKASSQQVDAKQALLKWVRYQLEDYSDVIPPIQDFHRSWRTGLAFTALIHRHDPEFLPEFYSSVLPLPFETSDEWKKTLTNAFDLALEKMALPRLLDPEDLVDVETPDERSIMTYISEYYLVMSKHQSEQDPAVTADLRAKRLQAKHERLALAGEDQQATRRRLQEDDERKRREEQEELERIRLRRMEIEGWSIRAAERAKEEEEALRKRRQEEEEKRLQRKLRREQREREKELLRQQSAGGLSSKNTIGSPRPGSVFSESEHEYSDSDIEVLDPKDLEQRQQELDEKLAEYHQGITELSEWIRQQDGEIPHAPDTSSPLDRARDLEPLTDAIKLVEEAQTVKEHIMSHLHDVREELLEFENPDLAPEQVSEMDKKWWELETIWTALSNKVVDAKDAAEEVKWIIDCTQEIDRVNGEIKKFEAQLLAAADKRTQETIQDRSQKSALEQQDVNLSSISFLLNTYVDFLTSLMDPKVHHYDAPEHLTTRNTELTTVILPHLQVIIEKAQHNLASDRLLRSFLDAFVLSEAWIGESIEWLANIEVPKFVSEDVWMGANTVQQLMSRDISQDLDLDFYQTEVDELKAELEDEQGEVTTFRSSGFAKLDEQAKTVMQSVKDNEDPTVDKTTKAVQDMMSDVMSNLVKVEDLLPKEAVNCNYTTKVLDYLLAARSVLDEIEAAFEIIHQWEMSQADAQVEAFVTQVEAGHGDLETTFQVDTTEPFVWKSVQLRHGGLTTVVKDLRVCFHEKQEMIKGDRQMKAFLDFTLACQTALRGFRTELHNEPSWTGFGDEDLTPFDKFDDMVKSVGLSFDAFESDEYTKYLESGEAATIMANNSNARQDPAIVQSKLEIVARLLNDIKALKSDRERDAQTVLECRKLTESFQELRIEFSALETEFSSLHALEPDQIHLLKELSEKSNQLGNCHVTLEQNSVYRYLAKDPSCSVILSGIKSSQSSIEQDIARLQSNLESKQQWDLAWEKFSDRAMTLQQYLQDSEKEVADRGYHDADILCRDDKWRRSDSELQEAVAANSETLSSLKDFERLRLAELSTLSKALQECANLVGGAESLDAVRKAQFEESKQRQQNLVDQLNRLHGMNDKEKRQLDLLEKRLAWSQVTRDSKSEVDVLVKSCQDTIQEYSQLIQKCQESGDSSDFNLRAAEQMKEQVEHLTTLAASKKTARKGAAHDTFMALAQQASIGGLSVPANLDKEMFDFKDQYTLLDSHLAYANQLAQHAAKISSYLQKADSVDSDLINAATDLKSDREALAESIEHTNQARAAFSVLAKELNYVSSGPSPSEKIEEHYKATKDQQTLEAMLKARLQSSSDLDQALQPLMGAFQGLLEYQDGLRSFVSDLDGYGRWAEDMRLKVAAMNKSLSELFSTWPDQGTDYSQGATTRKELTGTKDVLSSELEYEILNVQAKKQAFIADKEKICQALKAATSHSRQLQATLEGSIDSINEKIRHLESELKARSHQLHCFDCTVAWEKDIEAAQQSLQDTAGALDEFIQTDARWSEGQGSKTASQNQEVVDWLKATIKDYESQLKSVEDETKPAVDSSWANVCSSLVFASRPVPDEFQNRQTAFEQQIRALRSQIAHSHDVIAQREAMDAIAVRLAELDGLQQQLKTLADSPALVTDVSEDGSDVSLSGLSEKIRKMAQDLVADFKTVHFPVDESSAEAKARAQESNAAIRDYIHQSQSHVEQAVKAVEDTELKRELSLKQQELETILEQQGKAIWDKNNSLERVSALLTWADETAEVVAEILHDQDSEDGKESDSSELTVSGSSSPEQVMSASTSVMNDLSTTASSLATLTMSTSASSVSTLTPSSPTASYGPSKHFPSVMTLARLPVEKLESMVSHVEDVRLEVEEMKEHKTSVQEEISEKSALYVDIDEQISHLAISSAQSTKTKIAGLVPADAFQDMDLSIEQNRLALSNLDNEISGKFDLFDVKTDHLLEQLGQQAQLLSAALKERQQADIERALQEEAERFRQQKEREMQAYEESKVRFLAWTEGHKESLSELWETHGFFSRDSAAKDGVKALESETIRCKDILKDQESMYLDLKSKMEIAFKDTDRTAELAEHTERIDSAWSMVQSESNGYYALLKQMSAWSDLNNQIAKFEKEGLEALEKRVEALRWMPWEAFQQEEKDLLAFIDSVEAQADVLREQASHINATEPSLDLLEHHKQVLQENSSFFEQRMAEIPGRVQMARSQMEIIHETTKEIALHAKFHADLVRIETAIAQQIDTVKARLGSLERSSCFALNSQALETVVTAANEVSVDARYQFSVLQEVEYSALEQTAFDLDMIESQVMDENGELQGYEGSRASRKTSVQESMERIRATLKRLEGYIEEDCFETLLAAEFYTHTKATEDIRQWIGACRESMTQMNAVDYGCQGMEGASTQEVRKQAIEARTRHIAGLEKKLHQFGPTIQNYDGLSGDFFQLHHPASSALNLNLPEPSGDHLHQNGPQDSMRTILRQTVQERTKRTREDWELLKQEFVAKVAALEELKAQQEKDEAKGSSDTTTNTDGLEAVRRGSVSKSKTIGRFGSDILEDIARVTHEIEVMVEHGSPSLIESLDSLAHDVEQNLEVVSNMVDRLNDWRLIEKHGAAVEHWQKVKLQALAKRQELDASGHWRRRSSSEVASEGRGGNGLGIHPLEGNTSRTSVMQPTASSNNRVKAILGSPADPTPAPRRKKRFSTGNIMNRGTFSPPSPTNTRTGGTKATGPTGRVRSGTAPGLESSIGGPLETARKASTIGSPSLAAMSPTFSAEAKRRPPIIRKNDSNTSISSVTSLQPLENNLLSPSLRPQRTVYKADPNSSLDVEVARVVNASGFIMKVQKLKDGQQPPLKGGNNTSTTRLRSSSTVNLAVESDGNVEYVSGLDSAGSSPRQVKTIRGQGRMSTGGSSPGRSDDSANGEVGRYVFGDVEPKVCYCRILRSRKVMVRVGGGWSELSKFMEDHASLEQRKAKGRLSATNSAISIASTTTTTNLAGVLSDARSVEQGGSSDSLPESVTSSNGDGTGSRPRSNTGTPQRVHKRKEFIYHVRPSDDLSLKTIKFVKNGAGEALVSI</sequence>
<name>A0A086TL45_9FUNG</name>
<evidence type="ECO:0000313" key="8">
    <source>
        <dbReference type="EMBL" id="KFH62672.1"/>
    </source>
</evidence>
<feature type="compositionally biased region" description="Basic and acidic residues" evidence="5">
    <location>
        <begin position="1990"/>
        <end position="2001"/>
    </location>
</feature>